<protein>
    <recommendedName>
        <fullName evidence="1">CMP/dCMP-type deaminase domain-containing protein</fullName>
    </recommendedName>
</protein>
<keyword evidence="3" id="KW-1185">Reference proteome</keyword>
<dbReference type="EMBL" id="LN733769">
    <property type="protein sequence ID" value="CEP18258.1"/>
    <property type="molecule type" value="Genomic_DNA"/>
</dbReference>
<dbReference type="PROSITE" id="PS51747">
    <property type="entry name" value="CYT_DCMP_DEAMINASES_2"/>
    <property type="match status" value="1"/>
</dbReference>
<accession>A0A0B7NSH3</accession>
<evidence type="ECO:0000313" key="3">
    <source>
        <dbReference type="Proteomes" id="UP000054107"/>
    </source>
</evidence>
<dbReference type="Pfam" id="PF18785">
    <property type="entry name" value="Inv-AAD"/>
    <property type="match status" value="1"/>
</dbReference>
<name>A0A0B7NSH3_9FUNG</name>
<gene>
    <name evidence="2" type="primary">PARPA_12560.1 scaffold 45109</name>
</gene>
<proteinExistence type="predicted"/>
<feature type="domain" description="CMP/dCMP-type deaminase" evidence="1">
    <location>
        <begin position="13"/>
        <end position="131"/>
    </location>
</feature>
<sequence>MNDPHGTPYTNNASDLKYMKESIQEANKSIPAPLAYCVGAVLVGVNGEVLGRGFSRELEGNTHAEECALAKAEQDGKNTEGATMYSTMEPCSRRLSGNRSCTSRIIEAKIKRVVIGAREPPDLVNCEGISLLEKEGIQVFIVPEVEEECLKPNQHILKKQ</sequence>
<dbReference type="GO" id="GO:0008835">
    <property type="term" value="F:diaminohydroxyphosphoribosylaminopyrimidine deaminase activity"/>
    <property type="evidence" value="ECO:0007669"/>
    <property type="project" value="TreeGrafter"/>
</dbReference>
<dbReference type="SUPFAM" id="SSF53927">
    <property type="entry name" value="Cytidine deaminase-like"/>
    <property type="match status" value="1"/>
</dbReference>
<dbReference type="AlphaFoldDB" id="A0A0B7NSH3"/>
<dbReference type="STRING" id="35722.A0A0B7NSH3"/>
<dbReference type="InterPro" id="IPR016193">
    <property type="entry name" value="Cytidine_deaminase-like"/>
</dbReference>
<dbReference type="PANTHER" id="PTHR11079">
    <property type="entry name" value="CYTOSINE DEAMINASE FAMILY MEMBER"/>
    <property type="match status" value="1"/>
</dbReference>
<evidence type="ECO:0000313" key="2">
    <source>
        <dbReference type="EMBL" id="CEP18258.1"/>
    </source>
</evidence>
<dbReference type="PANTHER" id="PTHR11079:SF162">
    <property type="entry name" value="RIBOFLAVIN BIOSYNTHESIS PROTEIN PYRD, CHLOROPLASTIC"/>
    <property type="match status" value="1"/>
</dbReference>
<dbReference type="OrthoDB" id="252265at2759"/>
<reference evidence="2 3" key="1">
    <citation type="submission" date="2014-09" db="EMBL/GenBank/DDBJ databases">
        <authorList>
            <person name="Ellenberger Sabrina"/>
        </authorList>
    </citation>
    <scope>NUCLEOTIDE SEQUENCE [LARGE SCALE GENOMIC DNA]</scope>
    <source>
        <strain evidence="2 3">CBS 412.66</strain>
    </source>
</reference>
<dbReference type="Proteomes" id="UP000054107">
    <property type="component" value="Unassembled WGS sequence"/>
</dbReference>
<dbReference type="Gene3D" id="3.40.140.10">
    <property type="entry name" value="Cytidine Deaminase, domain 2"/>
    <property type="match status" value="1"/>
</dbReference>
<evidence type="ECO:0000259" key="1">
    <source>
        <dbReference type="PROSITE" id="PS51747"/>
    </source>
</evidence>
<dbReference type="GO" id="GO:0006139">
    <property type="term" value="P:nucleobase-containing compound metabolic process"/>
    <property type="evidence" value="ECO:0007669"/>
    <property type="project" value="UniProtKB-ARBA"/>
</dbReference>
<dbReference type="InterPro" id="IPR002125">
    <property type="entry name" value="CMP_dCMP_dom"/>
</dbReference>
<organism evidence="2 3">
    <name type="scientific">Parasitella parasitica</name>
    <dbReference type="NCBI Taxonomy" id="35722"/>
    <lineage>
        <taxon>Eukaryota</taxon>
        <taxon>Fungi</taxon>
        <taxon>Fungi incertae sedis</taxon>
        <taxon>Mucoromycota</taxon>
        <taxon>Mucoromycotina</taxon>
        <taxon>Mucoromycetes</taxon>
        <taxon>Mucorales</taxon>
        <taxon>Mucorineae</taxon>
        <taxon>Mucoraceae</taxon>
        <taxon>Parasitella</taxon>
    </lineage>
</organism>